<organism evidence="1 2">
    <name type="scientific">Petrocella atlantisensis</name>
    <dbReference type="NCBI Taxonomy" id="2173034"/>
    <lineage>
        <taxon>Bacteria</taxon>
        <taxon>Bacillati</taxon>
        <taxon>Bacillota</taxon>
        <taxon>Clostridia</taxon>
        <taxon>Lachnospirales</taxon>
        <taxon>Vallitaleaceae</taxon>
        <taxon>Petrocella</taxon>
    </lineage>
</organism>
<accession>A0A3P7SBB8</accession>
<proteinExistence type="predicted"/>
<sequence>MSRLLNIIFGWEEVLVTQDLNHYMKLKSDLDSKGISTRSEFVNSRHRGIGSIGNGTYYLYVKKEEKRNN</sequence>
<dbReference type="OrthoDB" id="2942794at2"/>
<dbReference type="RefSeq" id="WP_125138140.1">
    <property type="nucleotide sequence ID" value="NZ_LR130778.1"/>
</dbReference>
<gene>
    <name evidence="1" type="ORF">PATL70BA_3186</name>
</gene>
<evidence type="ECO:0000313" key="2">
    <source>
        <dbReference type="Proteomes" id="UP000279029"/>
    </source>
</evidence>
<dbReference type="EMBL" id="LR130778">
    <property type="protein sequence ID" value="VDN49109.1"/>
    <property type="molecule type" value="Genomic_DNA"/>
</dbReference>
<reference evidence="1 2" key="1">
    <citation type="submission" date="2018-09" db="EMBL/GenBank/DDBJ databases">
        <authorList>
            <person name="Postec A."/>
        </authorList>
    </citation>
    <scope>NUCLEOTIDE SEQUENCE [LARGE SCALE GENOMIC DNA]</scope>
    <source>
        <strain evidence="1">70B-A</strain>
    </source>
</reference>
<dbReference type="KEGG" id="cbar:PATL70BA_3186"/>
<name>A0A3P7SBB8_9FIRM</name>
<dbReference type="Proteomes" id="UP000279029">
    <property type="component" value="Chromosome"/>
</dbReference>
<protein>
    <submittedName>
        <fullName evidence="1">Uncharacterized protein</fullName>
    </submittedName>
</protein>
<keyword evidence="2" id="KW-1185">Reference proteome</keyword>
<dbReference type="AlphaFoldDB" id="A0A3P7SBB8"/>
<evidence type="ECO:0000313" key="1">
    <source>
        <dbReference type="EMBL" id="VDN49109.1"/>
    </source>
</evidence>